<keyword evidence="2 3" id="KW-0040">ANK repeat</keyword>
<dbReference type="PANTHER" id="PTHR24126">
    <property type="entry name" value="ANKYRIN REPEAT, PH AND SEC7 DOMAIN CONTAINING PROTEIN SECG-RELATED"/>
    <property type="match status" value="1"/>
</dbReference>
<evidence type="ECO:0000256" key="2">
    <source>
        <dbReference type="ARBA" id="ARBA00023043"/>
    </source>
</evidence>
<protein>
    <submittedName>
        <fullName evidence="4">Ankyrin</fullName>
    </submittedName>
</protein>
<evidence type="ECO:0000256" key="3">
    <source>
        <dbReference type="PROSITE-ProRule" id="PRU00023"/>
    </source>
</evidence>
<name>A0A1Y2E2B0_9FUNG</name>
<comment type="caution">
    <text evidence="4">The sequence shown here is derived from an EMBL/GenBank/DDBJ whole genome shotgun (WGS) entry which is preliminary data.</text>
</comment>
<dbReference type="SUPFAM" id="SSF48403">
    <property type="entry name" value="Ankyrin repeat"/>
    <property type="match status" value="2"/>
</dbReference>
<accession>A0A1Y2E2B0</accession>
<dbReference type="InterPro" id="IPR002110">
    <property type="entry name" value="Ankyrin_rpt"/>
</dbReference>
<evidence type="ECO:0000313" key="5">
    <source>
        <dbReference type="Proteomes" id="UP000193920"/>
    </source>
</evidence>
<keyword evidence="1" id="KW-0677">Repeat</keyword>
<dbReference type="Gene3D" id="1.25.40.20">
    <property type="entry name" value="Ankyrin repeat-containing domain"/>
    <property type="match status" value="2"/>
</dbReference>
<feature type="repeat" description="ANK" evidence="3">
    <location>
        <begin position="73"/>
        <end position="105"/>
    </location>
</feature>
<evidence type="ECO:0000313" key="4">
    <source>
        <dbReference type="EMBL" id="ORY65688.1"/>
    </source>
</evidence>
<gene>
    <name evidence="4" type="ORF">LY90DRAFT_504836</name>
</gene>
<dbReference type="PROSITE" id="PS50088">
    <property type="entry name" value="ANK_REPEAT"/>
    <property type="match status" value="2"/>
</dbReference>
<dbReference type="SMART" id="SM00248">
    <property type="entry name" value="ANK"/>
    <property type="match status" value="8"/>
</dbReference>
<dbReference type="PROSITE" id="PS50297">
    <property type="entry name" value="ANK_REP_REGION"/>
    <property type="match status" value="1"/>
</dbReference>
<feature type="repeat" description="ANK" evidence="3">
    <location>
        <begin position="609"/>
        <end position="641"/>
    </location>
</feature>
<keyword evidence="5" id="KW-1185">Reference proteome</keyword>
<reference evidence="4 5" key="1">
    <citation type="submission" date="2016-08" db="EMBL/GenBank/DDBJ databases">
        <title>A Parts List for Fungal Cellulosomes Revealed by Comparative Genomics.</title>
        <authorList>
            <consortium name="DOE Joint Genome Institute"/>
            <person name="Haitjema C.H."/>
            <person name="Gilmore S.P."/>
            <person name="Henske J.K."/>
            <person name="Solomon K.V."/>
            <person name="De Groot R."/>
            <person name="Kuo A."/>
            <person name="Mondo S.J."/>
            <person name="Salamov A.A."/>
            <person name="Labutti K."/>
            <person name="Zhao Z."/>
            <person name="Chiniquy J."/>
            <person name="Barry K."/>
            <person name="Brewer H.M."/>
            <person name="Purvine S.O."/>
            <person name="Wright A.T."/>
            <person name="Boxma B."/>
            <person name="Van Alen T."/>
            <person name="Hackstein J.H."/>
            <person name="Baker S.E."/>
            <person name="Grigoriev I.V."/>
            <person name="O'Malley M.A."/>
        </authorList>
    </citation>
    <scope>NUCLEOTIDE SEQUENCE [LARGE SCALE GENOMIC DNA]</scope>
    <source>
        <strain evidence="4 5">G1</strain>
    </source>
</reference>
<sequence length="1093" mass="129681">MRDHYKTIGQLILNGQLKKLKQYVKDNTILLRRINTDEFDLLIFAIDSISSLDMIRYIIDECQYESLNYGNTINDIPLFNALKRNKFKMADLLIERGADLHYRNENVNIIYFLLNILYLNHNINIEVDDNIYEVAIDSKKFEIINILLNKDKRKKDVIVYKMTQFFNKYHPSLRSFYIKSLVNCITRNSIESLTVSFNESDINNIFNMDTHIKSLKKIIAGNHFEDLRRYGVNHQFRLFSNIRNIMNQKFDILIFALHHRTSIDILRYLISYYDSLNYFITGNQNTFISPLFTAFSYGNNTDILSLFIENGASINQDFKNCMEYVNDYLEFIFRNKFILSPAMIQELLIYNYELLETILCKYLLNDDFILSLYTLSFRDDENSSLSEGELQQKVKEEKKKVKFDISMYREVYKRNNYSALKLLFIYDQRNYSVVINNILSVCFKNCYFDSQENLVVVKDSVKVSFSRTVKDNHEKRIFSIQKIKGNEIRELRESLKQNQEKRKFVIEQLNEPSNSNSPDSLNQFKNYIKENKITLPLLNNEYREDQYIVIDGDLDEAISVNIDNNENDILIHTIKKYDPTRKASGDEDRINYIISQYPTLNYYIYIKNQYTTPLLAALQGNKLKIAKLLLERGADINYKINGKDIHYYLWKNKINYKSSFYFLIKNNYRLTPDIIDRIIKNDERTNSDSTDDDEDDDQDQTFIYPNDFDSYSNSEYSIKMIFEQCIYSQQNIIKYLSMYKNFKEINKIRNRNEDIDYRELIKFLLTPKSVGLLNVMQLLTFKKLIHTNKPSIINKLRNIENVLYFRVPKYCVVSHRFKAINQKFNEMLNDKLLNVDTDIDTIMCGKPATRKFGGVITIYNSPSSRDKSKVVTENMCTFLFNCSLLSGQSALIKYLLSSVNRDVHALFDYFYLALYYTDLEGCNILLSHCTNYQKVDIFQLLLLAIKLDCKPLYNKLYQCPYTTFNPLEVYDTLLQFMNQKMDLFYFIVGSRLKLKLKKKDPQFKTYYVYTRDKPLFINFLKDCSIDYYQEKEGIISIRDTVLPIDNLQTVNNYVFNNIYPYTYLNNEYETDTVLYDEKGKDQTIHKKDNNFIF</sequence>
<dbReference type="Pfam" id="PF00023">
    <property type="entry name" value="Ank"/>
    <property type="match status" value="1"/>
</dbReference>
<dbReference type="EMBL" id="MCOG01000051">
    <property type="protein sequence ID" value="ORY65688.1"/>
    <property type="molecule type" value="Genomic_DNA"/>
</dbReference>
<organism evidence="4 5">
    <name type="scientific">Neocallimastix californiae</name>
    <dbReference type="NCBI Taxonomy" id="1754190"/>
    <lineage>
        <taxon>Eukaryota</taxon>
        <taxon>Fungi</taxon>
        <taxon>Fungi incertae sedis</taxon>
        <taxon>Chytridiomycota</taxon>
        <taxon>Chytridiomycota incertae sedis</taxon>
        <taxon>Neocallimastigomycetes</taxon>
        <taxon>Neocallimastigales</taxon>
        <taxon>Neocallimastigaceae</taxon>
        <taxon>Neocallimastix</taxon>
    </lineage>
</organism>
<evidence type="ECO:0000256" key="1">
    <source>
        <dbReference type="ARBA" id="ARBA00022737"/>
    </source>
</evidence>
<dbReference type="AlphaFoldDB" id="A0A1Y2E2B0"/>
<dbReference type="Proteomes" id="UP000193920">
    <property type="component" value="Unassembled WGS sequence"/>
</dbReference>
<dbReference type="InterPro" id="IPR036770">
    <property type="entry name" value="Ankyrin_rpt-contain_sf"/>
</dbReference>
<proteinExistence type="predicted"/>